<dbReference type="InterPro" id="IPR011010">
    <property type="entry name" value="DNA_brk_join_enz"/>
</dbReference>
<protein>
    <submittedName>
        <fullName evidence="5">Site-specific integrase</fullName>
    </submittedName>
</protein>
<dbReference type="Proteomes" id="UP000289455">
    <property type="component" value="Unassembled WGS sequence"/>
</dbReference>
<dbReference type="InterPro" id="IPR013762">
    <property type="entry name" value="Integrase-like_cat_sf"/>
</dbReference>
<dbReference type="PANTHER" id="PTHR30349">
    <property type="entry name" value="PHAGE INTEGRASE-RELATED"/>
    <property type="match status" value="1"/>
</dbReference>
<dbReference type="InterPro" id="IPR025269">
    <property type="entry name" value="SAM-like_dom"/>
</dbReference>
<dbReference type="GO" id="GO:0015074">
    <property type="term" value="P:DNA integration"/>
    <property type="evidence" value="ECO:0007669"/>
    <property type="project" value="InterPro"/>
</dbReference>
<dbReference type="PROSITE" id="PS51898">
    <property type="entry name" value="TYR_RECOMBINASE"/>
    <property type="match status" value="1"/>
</dbReference>
<keyword evidence="3" id="KW-0233">DNA recombination</keyword>
<dbReference type="GO" id="GO:0003677">
    <property type="term" value="F:DNA binding"/>
    <property type="evidence" value="ECO:0007669"/>
    <property type="project" value="UniProtKB-KW"/>
</dbReference>
<dbReference type="RefSeq" id="WP_129028055.1">
    <property type="nucleotide sequence ID" value="NZ_SDHY01000018.1"/>
</dbReference>
<organism evidence="5 6">
    <name type="scientific">Aquirufa rosea</name>
    <dbReference type="NCBI Taxonomy" id="2509241"/>
    <lineage>
        <taxon>Bacteria</taxon>
        <taxon>Pseudomonadati</taxon>
        <taxon>Bacteroidota</taxon>
        <taxon>Cytophagia</taxon>
        <taxon>Cytophagales</taxon>
        <taxon>Flectobacillaceae</taxon>
        <taxon>Aquirufa</taxon>
    </lineage>
</organism>
<gene>
    <name evidence="5" type="ORF">ESB04_12330</name>
</gene>
<dbReference type="EMBL" id="SDHY01000018">
    <property type="protein sequence ID" value="RXK46273.1"/>
    <property type="molecule type" value="Genomic_DNA"/>
</dbReference>
<dbReference type="InterPro" id="IPR035386">
    <property type="entry name" value="Arm-DNA-bind_5"/>
</dbReference>
<dbReference type="Gene3D" id="1.10.150.130">
    <property type="match status" value="1"/>
</dbReference>
<feature type="domain" description="Tyr recombinase" evidence="4">
    <location>
        <begin position="217"/>
        <end position="397"/>
    </location>
</feature>
<evidence type="ECO:0000256" key="1">
    <source>
        <dbReference type="ARBA" id="ARBA00008857"/>
    </source>
</evidence>
<reference evidence="5 6" key="1">
    <citation type="submission" date="2019-01" db="EMBL/GenBank/DDBJ databases">
        <title>Cytophagaceae bacterium strain CAR-16.</title>
        <authorList>
            <person name="Chen W.-M."/>
        </authorList>
    </citation>
    <scope>NUCLEOTIDE SEQUENCE [LARGE SCALE GENOMIC DNA]</scope>
    <source>
        <strain evidence="5 6">CAR-16</strain>
    </source>
</reference>
<dbReference type="InterPro" id="IPR010998">
    <property type="entry name" value="Integrase_recombinase_N"/>
</dbReference>
<dbReference type="Gene3D" id="1.10.443.10">
    <property type="entry name" value="Intergrase catalytic core"/>
    <property type="match status" value="1"/>
</dbReference>
<keyword evidence="6" id="KW-1185">Reference proteome</keyword>
<evidence type="ECO:0000256" key="2">
    <source>
        <dbReference type="ARBA" id="ARBA00023125"/>
    </source>
</evidence>
<dbReference type="InterPro" id="IPR002104">
    <property type="entry name" value="Integrase_catalytic"/>
</dbReference>
<dbReference type="Pfam" id="PF13102">
    <property type="entry name" value="Phage_int_SAM_5"/>
    <property type="match status" value="1"/>
</dbReference>
<sequence>MSVKLSIWIRPSQKNVENKTPIFLRIQLNMVRTEYSVGESVTIKEWDNKKQKVKGFSAHAEAINGKIGAIKARALKIYNELLLSGEPFNAHTIKDRLVNGLTKAITFDELMDEYLTKMKSLKGQSYSQPTIIKYRNTQLRVSQFVKKKYKRNYIFLYELDFDFIDGFETFLKTEFNNSNTTCKKHYDRVSKIVRIALNKGYINRFPFSGYKIKLDKTPLVYLTYEEVQKIEAKKFDIDRLEHCRLLALLGCYSGLSFKEMANLEPKHIISSDGEVHWISMVRQKTKRPYRVVLLPQAYQLIQELQKFKKGSRDQSKLIPMFSNQKYNSYLKEIADLCGIQKRLTTHALRKTFTIGIALRQNVSIELISALLGHSSIRVTTDYYAKITDEIMIEGVKNLATQLERFNSKTSKNSNE</sequence>
<dbReference type="PANTHER" id="PTHR30349:SF64">
    <property type="entry name" value="PROPHAGE INTEGRASE INTD-RELATED"/>
    <property type="match status" value="1"/>
</dbReference>
<comment type="caution">
    <text evidence="5">The sequence shown here is derived from an EMBL/GenBank/DDBJ whole genome shotgun (WGS) entry which is preliminary data.</text>
</comment>
<evidence type="ECO:0000256" key="3">
    <source>
        <dbReference type="ARBA" id="ARBA00023172"/>
    </source>
</evidence>
<proteinExistence type="inferred from homology"/>
<dbReference type="Pfam" id="PF00589">
    <property type="entry name" value="Phage_integrase"/>
    <property type="match status" value="1"/>
</dbReference>
<keyword evidence="2" id="KW-0238">DNA-binding</keyword>
<accession>A0A4Q1BWZ7</accession>
<dbReference type="Pfam" id="PF17293">
    <property type="entry name" value="Arm-DNA-bind_5"/>
    <property type="match status" value="1"/>
</dbReference>
<name>A0A4Q1BWZ7_9BACT</name>
<evidence type="ECO:0000259" key="4">
    <source>
        <dbReference type="PROSITE" id="PS51898"/>
    </source>
</evidence>
<dbReference type="SUPFAM" id="SSF56349">
    <property type="entry name" value="DNA breaking-rejoining enzymes"/>
    <property type="match status" value="1"/>
</dbReference>
<dbReference type="AlphaFoldDB" id="A0A4Q1BWZ7"/>
<dbReference type="GO" id="GO:0006310">
    <property type="term" value="P:DNA recombination"/>
    <property type="evidence" value="ECO:0007669"/>
    <property type="project" value="UniProtKB-KW"/>
</dbReference>
<dbReference type="OrthoDB" id="1098628at2"/>
<dbReference type="CDD" id="cd01185">
    <property type="entry name" value="INTN1_C_like"/>
    <property type="match status" value="1"/>
</dbReference>
<dbReference type="InterPro" id="IPR050090">
    <property type="entry name" value="Tyrosine_recombinase_XerCD"/>
</dbReference>
<comment type="similarity">
    <text evidence="1">Belongs to the 'phage' integrase family.</text>
</comment>
<evidence type="ECO:0000313" key="5">
    <source>
        <dbReference type="EMBL" id="RXK46273.1"/>
    </source>
</evidence>
<evidence type="ECO:0000313" key="6">
    <source>
        <dbReference type="Proteomes" id="UP000289455"/>
    </source>
</evidence>